<evidence type="ECO:0000256" key="11">
    <source>
        <dbReference type="ARBA" id="ARBA00029766"/>
    </source>
</evidence>
<keyword evidence="15" id="KW-1185">Reference proteome</keyword>
<feature type="domain" description="7,8-dihydro-6-hydroxymethylpterin-pyrophosphokinase" evidence="13">
    <location>
        <begin position="95"/>
        <end position="106"/>
    </location>
</feature>
<evidence type="ECO:0000256" key="3">
    <source>
        <dbReference type="ARBA" id="ARBA00013253"/>
    </source>
</evidence>
<dbReference type="UniPathway" id="UPA00077">
    <property type="reaction ID" value="UER00155"/>
</dbReference>
<dbReference type="GO" id="GO:0046656">
    <property type="term" value="P:folic acid biosynthetic process"/>
    <property type="evidence" value="ECO:0007669"/>
    <property type="project" value="UniProtKB-KW"/>
</dbReference>
<evidence type="ECO:0000313" key="14">
    <source>
        <dbReference type="EMBL" id="PWR03932.1"/>
    </source>
</evidence>
<reference evidence="14 15" key="1">
    <citation type="submission" date="2018-05" db="EMBL/GenBank/DDBJ databases">
        <title>Rhodobacteraceae gen. nov., sp. nov. isolated from sea water.</title>
        <authorList>
            <person name="Ren Y."/>
        </authorList>
    </citation>
    <scope>NUCLEOTIDE SEQUENCE [LARGE SCALE GENOMIC DNA]</scope>
    <source>
        <strain evidence="14 15">TG-679</strain>
    </source>
</reference>
<evidence type="ECO:0000256" key="8">
    <source>
        <dbReference type="ARBA" id="ARBA00022840"/>
    </source>
</evidence>
<dbReference type="Proteomes" id="UP000245680">
    <property type="component" value="Unassembled WGS sequence"/>
</dbReference>
<protein>
    <recommendedName>
        <fullName evidence="4">2-amino-4-hydroxy-6-hydroxymethyldihydropteridine pyrophosphokinase</fullName>
        <ecNumber evidence="3">2.7.6.3</ecNumber>
    </recommendedName>
    <alternativeName>
        <fullName evidence="11">6-hydroxymethyl-7,8-dihydropterin pyrophosphokinase</fullName>
    </alternativeName>
    <alternativeName>
        <fullName evidence="12">7,8-dihydro-6-hydroxymethylpterin-pyrophosphokinase</fullName>
    </alternativeName>
</protein>
<sequence>MPRANALIALGANLKSRIGVPLDTLAAALKLLSADGYTVEKASLFYATPCFPAGVGPDYVNACAVLSLPEAAGPDDVLAHLTAVESACGRARTDRWGARTADLDLLSLGEAVLPDAEEQARWRNLPLEEQMERAPDRLILPHPRLQDRAFVLVPLAEIAPDWRHPLLGRTVAQLCAALPEADRAAVRQLAA</sequence>
<keyword evidence="5" id="KW-0808">Transferase</keyword>
<dbReference type="RefSeq" id="WP_109810491.1">
    <property type="nucleotide sequence ID" value="NZ_QGKU01000015.1"/>
</dbReference>
<evidence type="ECO:0000256" key="1">
    <source>
        <dbReference type="ARBA" id="ARBA00005051"/>
    </source>
</evidence>
<evidence type="ECO:0000256" key="10">
    <source>
        <dbReference type="ARBA" id="ARBA00029409"/>
    </source>
</evidence>
<evidence type="ECO:0000256" key="2">
    <source>
        <dbReference type="ARBA" id="ARBA00005810"/>
    </source>
</evidence>
<evidence type="ECO:0000256" key="7">
    <source>
        <dbReference type="ARBA" id="ARBA00022777"/>
    </source>
</evidence>
<dbReference type="CDD" id="cd00483">
    <property type="entry name" value="HPPK"/>
    <property type="match status" value="1"/>
</dbReference>
<dbReference type="PANTHER" id="PTHR43071:SF1">
    <property type="entry name" value="2-AMINO-4-HYDROXY-6-HYDROXYMETHYLDIHYDROPTERIDINE PYROPHOSPHOKINASE"/>
    <property type="match status" value="1"/>
</dbReference>
<dbReference type="EC" id="2.7.6.3" evidence="3"/>
<evidence type="ECO:0000256" key="12">
    <source>
        <dbReference type="ARBA" id="ARBA00033413"/>
    </source>
</evidence>
<evidence type="ECO:0000256" key="6">
    <source>
        <dbReference type="ARBA" id="ARBA00022741"/>
    </source>
</evidence>
<evidence type="ECO:0000259" key="13">
    <source>
        <dbReference type="PROSITE" id="PS00794"/>
    </source>
</evidence>
<dbReference type="GO" id="GO:0046654">
    <property type="term" value="P:tetrahydrofolate biosynthetic process"/>
    <property type="evidence" value="ECO:0007669"/>
    <property type="project" value="UniProtKB-UniPathway"/>
</dbReference>
<comment type="pathway">
    <text evidence="1">Cofactor biosynthesis; tetrahydrofolate biosynthesis; 2-amino-4-hydroxy-6-hydroxymethyl-7,8-dihydropteridine diphosphate from 7,8-dihydroneopterin triphosphate: step 4/4.</text>
</comment>
<dbReference type="GO" id="GO:0003848">
    <property type="term" value="F:2-amino-4-hydroxy-6-hydroxymethyldihydropteridine diphosphokinase activity"/>
    <property type="evidence" value="ECO:0007669"/>
    <property type="project" value="UniProtKB-EC"/>
</dbReference>
<keyword evidence="7 14" id="KW-0418">Kinase</keyword>
<gene>
    <name evidence="14" type="primary">folK</name>
    <name evidence="14" type="ORF">DKT77_04265</name>
</gene>
<comment type="function">
    <text evidence="10">Catalyzes the transfer of pyrophosphate from adenosine triphosphate (ATP) to 6-hydroxymethyl-7,8-dihydropterin, an enzymatic step in folate biosynthesis pathway.</text>
</comment>
<dbReference type="InterPro" id="IPR035907">
    <property type="entry name" value="Hppk_sf"/>
</dbReference>
<evidence type="ECO:0000313" key="15">
    <source>
        <dbReference type="Proteomes" id="UP000245680"/>
    </source>
</evidence>
<keyword evidence="9" id="KW-0289">Folate biosynthesis</keyword>
<dbReference type="Gene3D" id="3.30.70.560">
    <property type="entry name" value="7,8-Dihydro-6-hydroxymethylpterin-pyrophosphokinase HPPK"/>
    <property type="match status" value="1"/>
</dbReference>
<organism evidence="14 15">
    <name type="scientific">Meridianimarinicoccus roseus</name>
    <dbReference type="NCBI Taxonomy" id="2072018"/>
    <lineage>
        <taxon>Bacteria</taxon>
        <taxon>Pseudomonadati</taxon>
        <taxon>Pseudomonadota</taxon>
        <taxon>Alphaproteobacteria</taxon>
        <taxon>Rhodobacterales</taxon>
        <taxon>Paracoccaceae</taxon>
        <taxon>Meridianimarinicoccus</taxon>
    </lineage>
</organism>
<dbReference type="AlphaFoldDB" id="A0A2V2LG16"/>
<dbReference type="SUPFAM" id="SSF55083">
    <property type="entry name" value="6-hydroxymethyl-7,8-dihydropterin pyrophosphokinase, HPPK"/>
    <property type="match status" value="1"/>
</dbReference>
<dbReference type="PROSITE" id="PS00794">
    <property type="entry name" value="HPPK"/>
    <property type="match status" value="1"/>
</dbReference>
<evidence type="ECO:0000256" key="9">
    <source>
        <dbReference type="ARBA" id="ARBA00022909"/>
    </source>
</evidence>
<keyword evidence="8" id="KW-0067">ATP-binding</keyword>
<accession>A0A2V2LG16</accession>
<dbReference type="InterPro" id="IPR000550">
    <property type="entry name" value="Hppk"/>
</dbReference>
<name>A0A2V2LG16_9RHOB</name>
<evidence type="ECO:0000256" key="5">
    <source>
        <dbReference type="ARBA" id="ARBA00022679"/>
    </source>
</evidence>
<dbReference type="NCBIfam" id="TIGR01498">
    <property type="entry name" value="folK"/>
    <property type="match status" value="1"/>
</dbReference>
<dbReference type="GO" id="GO:0005524">
    <property type="term" value="F:ATP binding"/>
    <property type="evidence" value="ECO:0007669"/>
    <property type="project" value="UniProtKB-KW"/>
</dbReference>
<dbReference type="PANTHER" id="PTHR43071">
    <property type="entry name" value="2-AMINO-4-HYDROXY-6-HYDROXYMETHYLDIHYDROPTERIDINE PYROPHOSPHOKINASE"/>
    <property type="match status" value="1"/>
</dbReference>
<dbReference type="EMBL" id="QGKU01000015">
    <property type="protein sequence ID" value="PWR03932.1"/>
    <property type="molecule type" value="Genomic_DNA"/>
</dbReference>
<proteinExistence type="inferred from homology"/>
<keyword evidence="6" id="KW-0547">Nucleotide-binding</keyword>
<evidence type="ECO:0000256" key="4">
    <source>
        <dbReference type="ARBA" id="ARBA00016218"/>
    </source>
</evidence>
<dbReference type="Pfam" id="PF01288">
    <property type="entry name" value="HPPK"/>
    <property type="match status" value="1"/>
</dbReference>
<comment type="caution">
    <text evidence="14">The sequence shown here is derived from an EMBL/GenBank/DDBJ whole genome shotgun (WGS) entry which is preliminary data.</text>
</comment>
<dbReference type="OrthoDB" id="9808041at2"/>
<comment type="similarity">
    <text evidence="2">Belongs to the HPPK family.</text>
</comment>
<dbReference type="GO" id="GO:0016301">
    <property type="term" value="F:kinase activity"/>
    <property type="evidence" value="ECO:0007669"/>
    <property type="project" value="UniProtKB-KW"/>
</dbReference>